<organism evidence="1 2">
    <name type="scientific">Glossina palpalis gambiensis</name>
    <dbReference type="NCBI Taxonomy" id="67801"/>
    <lineage>
        <taxon>Eukaryota</taxon>
        <taxon>Metazoa</taxon>
        <taxon>Ecdysozoa</taxon>
        <taxon>Arthropoda</taxon>
        <taxon>Hexapoda</taxon>
        <taxon>Insecta</taxon>
        <taxon>Pterygota</taxon>
        <taxon>Neoptera</taxon>
        <taxon>Endopterygota</taxon>
        <taxon>Diptera</taxon>
        <taxon>Brachycera</taxon>
        <taxon>Muscomorpha</taxon>
        <taxon>Hippoboscoidea</taxon>
        <taxon>Glossinidae</taxon>
        <taxon>Glossina</taxon>
    </lineage>
</organism>
<keyword evidence="2" id="KW-1185">Reference proteome</keyword>
<reference evidence="1" key="2">
    <citation type="submission" date="2020-05" db="UniProtKB">
        <authorList>
            <consortium name="EnsemblMetazoa"/>
        </authorList>
    </citation>
    <scope>IDENTIFICATION</scope>
    <source>
        <strain evidence="1">IAEA</strain>
    </source>
</reference>
<sequence length="142" mass="15780">MLRHSKGSMVKVKHPLAVLSLVSGGTWEPQKLYSSCKKTVRTFEAGIKVNGQFLNNLRYLNDATILVDKVDNLDTTVQAAKDKSNSFGLNLNIRTTKLVIGASRVKASYRNATLSIDNQKVESVSKFLIFLARIDVSLRQII</sequence>
<dbReference type="EnsemblMetazoa" id="GPPI021742-RA">
    <property type="protein sequence ID" value="GPPI021742-PA"/>
    <property type="gene ID" value="GPPI021742"/>
</dbReference>
<dbReference type="EMBL" id="JXJN01009740">
    <property type="status" value="NOT_ANNOTATED_CDS"/>
    <property type="molecule type" value="Genomic_DNA"/>
</dbReference>
<reference evidence="2" key="1">
    <citation type="submission" date="2015-01" db="EMBL/GenBank/DDBJ databases">
        <authorList>
            <person name="Aksoy S."/>
            <person name="Warren W."/>
            <person name="Wilson R.K."/>
        </authorList>
    </citation>
    <scope>NUCLEOTIDE SEQUENCE [LARGE SCALE GENOMIC DNA]</scope>
    <source>
        <strain evidence="2">IAEA</strain>
    </source>
</reference>
<name>A0A1B0B7Z7_9MUSC</name>
<proteinExistence type="predicted"/>
<protein>
    <recommendedName>
        <fullName evidence="3">Reverse transcriptase domain-containing protein</fullName>
    </recommendedName>
</protein>
<evidence type="ECO:0000313" key="2">
    <source>
        <dbReference type="Proteomes" id="UP000092460"/>
    </source>
</evidence>
<evidence type="ECO:0008006" key="3">
    <source>
        <dbReference type="Google" id="ProtNLM"/>
    </source>
</evidence>
<evidence type="ECO:0000313" key="1">
    <source>
        <dbReference type="EnsemblMetazoa" id="GPPI021742-PA"/>
    </source>
</evidence>
<accession>A0A1B0B7Z7</accession>
<dbReference type="VEuPathDB" id="VectorBase:GPPI021742"/>
<dbReference type="Proteomes" id="UP000092460">
    <property type="component" value="Unassembled WGS sequence"/>
</dbReference>
<dbReference type="AlphaFoldDB" id="A0A1B0B7Z7"/>